<evidence type="ECO:0000313" key="13">
    <source>
        <dbReference type="Proteomes" id="UP000479114"/>
    </source>
</evidence>
<dbReference type="EMBL" id="CP048288">
    <property type="protein sequence ID" value="QHW35847.1"/>
    <property type="molecule type" value="Genomic_DNA"/>
</dbReference>
<evidence type="ECO:0000256" key="7">
    <source>
        <dbReference type="ARBA" id="ARBA00023116"/>
    </source>
</evidence>
<evidence type="ECO:0000256" key="9">
    <source>
        <dbReference type="ARBA" id="ARBA00047754"/>
    </source>
</evidence>
<keyword evidence="13" id="KW-1185">Reference proteome</keyword>
<dbReference type="InterPro" id="IPR013554">
    <property type="entry name" value="RNR_N"/>
</dbReference>
<sequence>MSYIESNNMILQKHEDGFYQLEHDQDAIWKFQAEVNSKMKKFKTPEQRFKWLVRHKYYYKQLLKEYSMEDILEIHNLARSFNFGFKSFMAISKFYQDYALMTNNKQQYLETYEDHNTIVALYYAAGRMDRARRYIATLMKQRYQPATPSYMNAGRARRGELVSCFLLIADDSLNSINYVLNCCGQLSKVGGGVSVNLSNLRAMSDPIQGYEGAAKGIMVVAKLMEDTFSAWDQMGQRNGSGAGYVSIFHLDADMLLHSKKHNADEKIRLKKLSTGLVVPHIFFELAERGEDFYQFSPYDIKKEYGIQMTDVDFDKMYYDLVANENIRKSEPKDTVDYLNEIAKQQVETGYPYLMYQTNANKFHPLRNLGNVSFSNLCTEIMQLIEVSEINDWGKKHTIRRDINCVLGSLNAYNVMIDEAIEESVYDGMDMLTDVVRLSNVKNAPGVAKANREMHSVGLGLMNLHGYLASQLIGYESNYALEFVTAFYNAMNYYSLKRSMEIAIELGETFEGFEKSDYADGSYFDHYLTTDYRPTTDRVKALFGSQRLPGPEDWTWLKGEVIKHGIYHSYRLAGAPTQSISYIQNSTQGFMPITDQVETRAYEKSKTYYPMPHLSRQNHFAYKSAYKMDMFNLIDIVAAAQVHVDQAISCILFVDSDIPTNELAMYYVYAAKKGLKSLYYTRSRELAKEECEACAV</sequence>
<keyword evidence="5" id="KW-0067">ATP-binding</keyword>
<dbReference type="PANTHER" id="PTHR11573">
    <property type="entry name" value="RIBONUCLEOSIDE-DIPHOSPHATE REDUCTASE LARGE CHAIN"/>
    <property type="match status" value="1"/>
</dbReference>
<evidence type="ECO:0000313" key="12">
    <source>
        <dbReference type="EMBL" id="QHW35847.1"/>
    </source>
</evidence>
<dbReference type="GO" id="GO:0005524">
    <property type="term" value="F:ATP binding"/>
    <property type="evidence" value="ECO:0007669"/>
    <property type="project" value="UniProtKB-KW"/>
</dbReference>
<evidence type="ECO:0000256" key="1">
    <source>
        <dbReference type="ARBA" id="ARBA00010406"/>
    </source>
</evidence>
<comment type="catalytic activity">
    <reaction evidence="9 10">
        <text>a 2'-deoxyribonucleoside 5'-diphosphate + [thioredoxin]-disulfide + H2O = a ribonucleoside 5'-diphosphate + [thioredoxin]-dithiol</text>
        <dbReference type="Rhea" id="RHEA:23252"/>
        <dbReference type="Rhea" id="RHEA-COMP:10698"/>
        <dbReference type="Rhea" id="RHEA-COMP:10700"/>
        <dbReference type="ChEBI" id="CHEBI:15377"/>
        <dbReference type="ChEBI" id="CHEBI:29950"/>
        <dbReference type="ChEBI" id="CHEBI:50058"/>
        <dbReference type="ChEBI" id="CHEBI:57930"/>
        <dbReference type="ChEBI" id="CHEBI:73316"/>
        <dbReference type="EC" id="1.17.4.1"/>
    </reaction>
</comment>
<dbReference type="GO" id="GO:0005971">
    <property type="term" value="C:ribonucleoside-diphosphate reductase complex"/>
    <property type="evidence" value="ECO:0007669"/>
    <property type="project" value="TreeGrafter"/>
</dbReference>
<dbReference type="InterPro" id="IPR013346">
    <property type="entry name" value="NrdE_NrdA_C"/>
</dbReference>
<reference evidence="12 13" key="1">
    <citation type="submission" date="2020-02" db="EMBL/GenBank/DDBJ databases">
        <title>Paenibacillus sp. nov., isolated from rhizosphere soil of tomato.</title>
        <authorList>
            <person name="Weon H.-Y."/>
            <person name="Lee S.A."/>
        </authorList>
    </citation>
    <scope>NUCLEOTIDE SEQUENCE [LARGE SCALE GENOMIC DNA]</scope>
    <source>
        <strain evidence="12 13">14171R-81</strain>
        <plasmid evidence="12 13">unnamed2</plasmid>
    </source>
</reference>
<evidence type="ECO:0000259" key="11">
    <source>
        <dbReference type="PROSITE" id="PS00089"/>
    </source>
</evidence>
<dbReference type="InterPro" id="IPR000788">
    <property type="entry name" value="RNR_lg_C"/>
</dbReference>
<keyword evidence="4" id="KW-0547">Nucleotide-binding</keyword>
<dbReference type="InterPro" id="IPR039718">
    <property type="entry name" value="Rrm1"/>
</dbReference>
<keyword evidence="6 10" id="KW-0560">Oxidoreductase</keyword>
<dbReference type="NCBIfam" id="TIGR02506">
    <property type="entry name" value="NrdE_NrdA"/>
    <property type="match status" value="1"/>
</dbReference>
<comment type="similarity">
    <text evidence="1 10">Belongs to the ribonucleoside diphosphate reductase large chain family.</text>
</comment>
<dbReference type="SUPFAM" id="SSF48168">
    <property type="entry name" value="R1 subunit of ribonucleotide reductase, N-terminal domain"/>
    <property type="match status" value="1"/>
</dbReference>
<dbReference type="NCBIfam" id="TIGR04170">
    <property type="entry name" value="RNR_1b_NrdE"/>
    <property type="match status" value="1"/>
</dbReference>
<geneLocation type="plasmid" evidence="12 13">
    <name>unnamed2</name>
</geneLocation>
<dbReference type="Pfam" id="PF08343">
    <property type="entry name" value="RNR_N"/>
    <property type="match status" value="1"/>
</dbReference>
<dbReference type="PRINTS" id="PR01183">
    <property type="entry name" value="RIBORDTASEM1"/>
</dbReference>
<dbReference type="InterPro" id="IPR008926">
    <property type="entry name" value="RNR_R1-su_N"/>
</dbReference>
<accession>A0A6C0PBC9</accession>
<dbReference type="AlphaFoldDB" id="A0A6C0PBC9"/>
<keyword evidence="12" id="KW-0614">Plasmid</keyword>
<dbReference type="GO" id="GO:0004748">
    <property type="term" value="F:ribonucleoside-diphosphate reductase activity, thioredoxin disulfide as acceptor"/>
    <property type="evidence" value="ECO:0007669"/>
    <property type="project" value="UniProtKB-EC"/>
</dbReference>
<evidence type="ECO:0000256" key="2">
    <source>
        <dbReference type="ARBA" id="ARBA00012274"/>
    </source>
</evidence>
<dbReference type="KEGG" id="prz:GZH47_33695"/>
<keyword evidence="7 10" id="KW-0215">Deoxyribonucleotide synthesis</keyword>
<evidence type="ECO:0000256" key="8">
    <source>
        <dbReference type="ARBA" id="ARBA00023157"/>
    </source>
</evidence>
<feature type="domain" description="Ribonucleotide reductase large subunit" evidence="11">
    <location>
        <begin position="553"/>
        <end position="575"/>
    </location>
</feature>
<organism evidence="12 13">
    <name type="scientific">Paenibacillus rhizovicinus</name>
    <dbReference type="NCBI Taxonomy" id="2704463"/>
    <lineage>
        <taxon>Bacteria</taxon>
        <taxon>Bacillati</taxon>
        <taxon>Bacillota</taxon>
        <taxon>Bacilli</taxon>
        <taxon>Bacillales</taxon>
        <taxon>Paenibacillaceae</taxon>
        <taxon>Paenibacillus</taxon>
    </lineage>
</organism>
<dbReference type="InterPro" id="IPR013509">
    <property type="entry name" value="RNR_lsu_N"/>
</dbReference>
<name>A0A6C0PBC9_9BACL</name>
<dbReference type="EC" id="1.17.4.1" evidence="2 10"/>
<evidence type="ECO:0000256" key="6">
    <source>
        <dbReference type="ARBA" id="ARBA00023002"/>
    </source>
</evidence>
<dbReference type="Pfam" id="PF02867">
    <property type="entry name" value="Ribonuc_red_lgC"/>
    <property type="match status" value="1"/>
</dbReference>
<comment type="function">
    <text evidence="10">Provides the precursors necessary for DNA synthesis. Catalyzes the biosynthesis of deoxyribonucleotides from the corresponding ribonucleotides.</text>
</comment>
<evidence type="ECO:0000256" key="5">
    <source>
        <dbReference type="ARBA" id="ARBA00022840"/>
    </source>
</evidence>
<dbReference type="Proteomes" id="UP000479114">
    <property type="component" value="Plasmid unnamed2"/>
</dbReference>
<dbReference type="SUPFAM" id="SSF51998">
    <property type="entry name" value="PFL-like glycyl radical enzymes"/>
    <property type="match status" value="1"/>
</dbReference>
<dbReference type="Gene3D" id="3.20.70.20">
    <property type="match status" value="1"/>
</dbReference>
<keyword evidence="8" id="KW-1015">Disulfide bond</keyword>
<evidence type="ECO:0000256" key="3">
    <source>
        <dbReference type="ARBA" id="ARBA00022533"/>
    </source>
</evidence>
<protein>
    <recommendedName>
        <fullName evidence="2 10">Ribonucleoside-diphosphate reductase</fullName>
        <ecNumber evidence="2 10">1.17.4.1</ecNumber>
    </recommendedName>
</protein>
<keyword evidence="3" id="KW-0021">Allosteric enzyme</keyword>
<dbReference type="InterPro" id="IPR026459">
    <property type="entry name" value="RNR_1b_NrdE"/>
</dbReference>
<dbReference type="UniPathway" id="UPA00326"/>
<evidence type="ECO:0000256" key="4">
    <source>
        <dbReference type="ARBA" id="ARBA00022741"/>
    </source>
</evidence>
<dbReference type="GO" id="GO:0009263">
    <property type="term" value="P:deoxyribonucleotide biosynthetic process"/>
    <property type="evidence" value="ECO:0007669"/>
    <property type="project" value="UniProtKB-KW"/>
</dbReference>
<proteinExistence type="inferred from homology"/>
<dbReference type="PROSITE" id="PS00089">
    <property type="entry name" value="RIBORED_LARGE"/>
    <property type="match status" value="1"/>
</dbReference>
<dbReference type="Gene3D" id="1.10.1650.20">
    <property type="match status" value="1"/>
</dbReference>
<dbReference type="RefSeq" id="WP_162645981.1">
    <property type="nucleotide sequence ID" value="NZ_CP048288.1"/>
</dbReference>
<evidence type="ECO:0000256" key="10">
    <source>
        <dbReference type="RuleBase" id="RU003410"/>
    </source>
</evidence>
<dbReference type="Pfam" id="PF00317">
    <property type="entry name" value="Ribonuc_red_lgN"/>
    <property type="match status" value="1"/>
</dbReference>
<gene>
    <name evidence="12" type="primary">nrdE</name>
    <name evidence="12" type="ORF">GZH47_33695</name>
</gene>
<dbReference type="PANTHER" id="PTHR11573:SF30">
    <property type="entry name" value="RIBONUCLEOSIDE-DIPHOSPHATE REDUCTASE 2 SUBUNIT ALPHA"/>
    <property type="match status" value="1"/>
</dbReference>